<protein>
    <submittedName>
        <fullName evidence="1">Uncharacterized protein</fullName>
    </submittedName>
</protein>
<sequence length="335" mass="37693">MALVSLSVEYLVFLGDLLAEGVTGLLLENSEPILADENHERARLQDSIKDNIEQISQIESSIQTLSSQLSSQLLNLRSPRLTEYLNKVSARYEVVCFELESCLLEQTTRLRVEWTKAPSYSQTRLEAALHSCVCVHVGGIQDCLRDVHSILLSQDKGSLLKVAREVALEESTDFLSFYCKMKVFTMHYWIAQAKGLLMLKMARNWPRVHFAEADDTIECLQSNFVLQEQIFDEVVGSEVISLVKGVMRNPNGLAMVDLHTEDNSRLTPRFDWELEVHVLKLSSEEDEQHPWPLRSISAIDKPVPSGSYAFELISLSPKDSGSLLVSAPHSSPCIM</sequence>
<dbReference type="AlphaFoldDB" id="A0A9P6HVL8"/>
<organism evidence="1 2">
    <name type="scientific">Colletotrichum karsti</name>
    <dbReference type="NCBI Taxonomy" id="1095194"/>
    <lineage>
        <taxon>Eukaryota</taxon>
        <taxon>Fungi</taxon>
        <taxon>Dikarya</taxon>
        <taxon>Ascomycota</taxon>
        <taxon>Pezizomycotina</taxon>
        <taxon>Sordariomycetes</taxon>
        <taxon>Hypocreomycetidae</taxon>
        <taxon>Glomerellales</taxon>
        <taxon>Glomerellaceae</taxon>
        <taxon>Colletotrichum</taxon>
        <taxon>Colletotrichum boninense species complex</taxon>
    </lineage>
</organism>
<dbReference type="EMBL" id="JAATWM020000049">
    <property type="protein sequence ID" value="KAF9870935.1"/>
    <property type="molecule type" value="Genomic_DNA"/>
</dbReference>
<evidence type="ECO:0000313" key="2">
    <source>
        <dbReference type="Proteomes" id="UP000781932"/>
    </source>
</evidence>
<keyword evidence="2" id="KW-1185">Reference proteome</keyword>
<proteinExistence type="predicted"/>
<dbReference type="OrthoDB" id="5076612at2759"/>
<dbReference type="RefSeq" id="XP_038740396.1">
    <property type="nucleotide sequence ID" value="XM_038894321.1"/>
</dbReference>
<reference evidence="1" key="2">
    <citation type="submission" date="2020-11" db="EMBL/GenBank/DDBJ databases">
        <title>Whole genome sequencing of Colletotrichum sp.</title>
        <authorList>
            <person name="Li H."/>
        </authorList>
    </citation>
    <scope>NUCLEOTIDE SEQUENCE</scope>
    <source>
        <strain evidence="1">CkLH20</strain>
    </source>
</reference>
<evidence type="ECO:0000313" key="1">
    <source>
        <dbReference type="EMBL" id="KAF9870935.1"/>
    </source>
</evidence>
<gene>
    <name evidence="1" type="ORF">CkaCkLH20_11607</name>
</gene>
<reference evidence="1" key="1">
    <citation type="submission" date="2020-03" db="EMBL/GenBank/DDBJ databases">
        <authorList>
            <person name="He L."/>
        </authorList>
    </citation>
    <scope>NUCLEOTIDE SEQUENCE</scope>
    <source>
        <strain evidence="1">CkLH20</strain>
    </source>
</reference>
<name>A0A9P6HVL8_9PEZI</name>
<dbReference type="GeneID" id="62167395"/>
<dbReference type="Proteomes" id="UP000781932">
    <property type="component" value="Unassembled WGS sequence"/>
</dbReference>
<accession>A0A9P6HVL8</accession>
<comment type="caution">
    <text evidence="1">The sequence shown here is derived from an EMBL/GenBank/DDBJ whole genome shotgun (WGS) entry which is preliminary data.</text>
</comment>